<dbReference type="PROSITE" id="PS50405">
    <property type="entry name" value="GST_CTER"/>
    <property type="match status" value="1"/>
</dbReference>
<organism evidence="2 3">
    <name type="scientific">Aspergillus novofumigatus (strain IBT 16806)</name>
    <dbReference type="NCBI Taxonomy" id="1392255"/>
    <lineage>
        <taxon>Eukaryota</taxon>
        <taxon>Fungi</taxon>
        <taxon>Dikarya</taxon>
        <taxon>Ascomycota</taxon>
        <taxon>Pezizomycotina</taxon>
        <taxon>Eurotiomycetes</taxon>
        <taxon>Eurotiomycetidae</taxon>
        <taxon>Eurotiales</taxon>
        <taxon>Aspergillaceae</taxon>
        <taxon>Aspergillus</taxon>
        <taxon>Aspergillus subgen. Fumigati</taxon>
    </lineage>
</organism>
<dbReference type="VEuPathDB" id="FungiDB:P174DRAFT_332766"/>
<evidence type="ECO:0000259" key="1">
    <source>
        <dbReference type="PROSITE" id="PS50405"/>
    </source>
</evidence>
<comment type="caution">
    <text evidence="2">The sequence shown here is derived from an EMBL/GenBank/DDBJ whole genome shotgun (WGS) entry which is preliminary data.</text>
</comment>
<reference evidence="3" key="1">
    <citation type="journal article" date="2018" name="Proc. Natl. Acad. Sci. U.S.A.">
        <title>Linking secondary metabolites to gene clusters through genome sequencing of six diverse Aspergillus species.</title>
        <authorList>
            <person name="Kaerboelling I."/>
            <person name="Vesth T.C."/>
            <person name="Frisvad J.C."/>
            <person name="Nybo J.L."/>
            <person name="Theobald S."/>
            <person name="Kuo A."/>
            <person name="Bowyer P."/>
            <person name="Matsuda Y."/>
            <person name="Mondo S."/>
            <person name="Lyhne E.K."/>
            <person name="Kogle M.E."/>
            <person name="Clum A."/>
            <person name="Lipzen A."/>
            <person name="Salamov A."/>
            <person name="Ngan C.Y."/>
            <person name="Daum C."/>
            <person name="Chiniquy J."/>
            <person name="Barry K."/>
            <person name="LaButti K."/>
            <person name="Haridas S."/>
            <person name="Simmons B.A."/>
            <person name="Magnuson J.K."/>
            <person name="Mortensen U.H."/>
            <person name="Larsen T.O."/>
            <person name="Grigoriev I.V."/>
            <person name="Baker S.E."/>
            <person name="Andersen M.R."/>
        </authorList>
    </citation>
    <scope>NUCLEOTIDE SEQUENCE [LARGE SCALE GENOMIC DNA]</scope>
    <source>
        <strain evidence="3">IBT 16806</strain>
    </source>
</reference>
<dbReference type="GeneID" id="36528998"/>
<dbReference type="GO" id="GO:0004364">
    <property type="term" value="F:glutathione transferase activity"/>
    <property type="evidence" value="ECO:0007669"/>
    <property type="project" value="TreeGrafter"/>
</dbReference>
<dbReference type="EMBL" id="MSZS01000008">
    <property type="protein sequence ID" value="PKX90112.1"/>
    <property type="molecule type" value="Genomic_DNA"/>
</dbReference>
<dbReference type="Pfam" id="PF00043">
    <property type="entry name" value="GST_C"/>
    <property type="match status" value="1"/>
</dbReference>
<accession>A0A2I1BXM2</accession>
<feature type="non-terminal residue" evidence="2">
    <location>
        <position position="1"/>
    </location>
</feature>
<evidence type="ECO:0000313" key="3">
    <source>
        <dbReference type="Proteomes" id="UP000234474"/>
    </source>
</evidence>
<dbReference type="GO" id="GO:0006559">
    <property type="term" value="P:L-phenylalanine catabolic process"/>
    <property type="evidence" value="ECO:0007669"/>
    <property type="project" value="TreeGrafter"/>
</dbReference>
<sequence length="60" mass="6790">SGTYSYGENITLADVCLLPAIWTAERYGLLLDGFPTICRIVEALHRVEAVQRAHWRCQPD</sequence>
<protein>
    <recommendedName>
        <fullName evidence="1">GST C-terminal domain-containing protein</fullName>
    </recommendedName>
</protein>
<proteinExistence type="predicted"/>
<feature type="domain" description="GST C-terminal" evidence="1">
    <location>
        <begin position="1"/>
        <end position="60"/>
    </location>
</feature>
<dbReference type="InterPro" id="IPR036282">
    <property type="entry name" value="Glutathione-S-Trfase_C_sf"/>
</dbReference>
<dbReference type="InterPro" id="IPR010987">
    <property type="entry name" value="Glutathione-S-Trfase_C-like"/>
</dbReference>
<dbReference type="STRING" id="1392255.A0A2I1BXM2"/>
<dbReference type="SUPFAM" id="SSF47616">
    <property type="entry name" value="GST C-terminal domain-like"/>
    <property type="match status" value="1"/>
</dbReference>
<name>A0A2I1BXM2_ASPN1</name>
<gene>
    <name evidence="2" type="ORF">P174DRAFT_332766</name>
</gene>
<dbReference type="RefSeq" id="XP_024678707.1">
    <property type="nucleotide sequence ID" value="XM_024821672.1"/>
</dbReference>
<dbReference type="AlphaFoldDB" id="A0A2I1BXM2"/>
<dbReference type="GO" id="GO:0005739">
    <property type="term" value="C:mitochondrion"/>
    <property type="evidence" value="ECO:0007669"/>
    <property type="project" value="TreeGrafter"/>
</dbReference>
<dbReference type="OrthoDB" id="202840at2759"/>
<dbReference type="Gene3D" id="1.20.1050.10">
    <property type="match status" value="1"/>
</dbReference>
<dbReference type="GO" id="GO:0006749">
    <property type="term" value="P:glutathione metabolic process"/>
    <property type="evidence" value="ECO:0007669"/>
    <property type="project" value="TreeGrafter"/>
</dbReference>
<dbReference type="PANTHER" id="PTHR42673">
    <property type="entry name" value="MALEYLACETOACETATE ISOMERASE"/>
    <property type="match status" value="1"/>
</dbReference>
<dbReference type="PANTHER" id="PTHR42673:SF4">
    <property type="entry name" value="MALEYLACETOACETATE ISOMERASE"/>
    <property type="match status" value="1"/>
</dbReference>
<dbReference type="InterPro" id="IPR004046">
    <property type="entry name" value="GST_C"/>
</dbReference>
<evidence type="ECO:0000313" key="2">
    <source>
        <dbReference type="EMBL" id="PKX90112.1"/>
    </source>
</evidence>
<feature type="non-terminal residue" evidence="2">
    <location>
        <position position="60"/>
    </location>
</feature>
<keyword evidence="3" id="KW-1185">Reference proteome</keyword>
<dbReference type="GO" id="GO:0016034">
    <property type="term" value="F:maleylacetoacetate isomerase activity"/>
    <property type="evidence" value="ECO:0007669"/>
    <property type="project" value="TreeGrafter"/>
</dbReference>
<dbReference type="Proteomes" id="UP000234474">
    <property type="component" value="Unassembled WGS sequence"/>
</dbReference>